<comment type="caution">
    <text evidence="1">The sequence shown here is derived from an EMBL/GenBank/DDBJ whole genome shotgun (WGS) entry which is preliminary data.</text>
</comment>
<organism evidence="1 2">
    <name type="scientific">Caerostris darwini</name>
    <dbReference type="NCBI Taxonomy" id="1538125"/>
    <lineage>
        <taxon>Eukaryota</taxon>
        <taxon>Metazoa</taxon>
        <taxon>Ecdysozoa</taxon>
        <taxon>Arthropoda</taxon>
        <taxon>Chelicerata</taxon>
        <taxon>Arachnida</taxon>
        <taxon>Araneae</taxon>
        <taxon>Araneomorphae</taxon>
        <taxon>Entelegynae</taxon>
        <taxon>Araneoidea</taxon>
        <taxon>Araneidae</taxon>
        <taxon>Caerostris</taxon>
    </lineage>
</organism>
<evidence type="ECO:0000313" key="2">
    <source>
        <dbReference type="Proteomes" id="UP001054837"/>
    </source>
</evidence>
<protein>
    <submittedName>
        <fullName evidence="1">Uncharacterized protein</fullName>
    </submittedName>
</protein>
<dbReference type="AlphaFoldDB" id="A0AAV4QTI5"/>
<gene>
    <name evidence="1" type="ORF">CDAR_53001</name>
</gene>
<accession>A0AAV4QTI5</accession>
<dbReference type="Proteomes" id="UP001054837">
    <property type="component" value="Unassembled WGS sequence"/>
</dbReference>
<reference evidence="1 2" key="1">
    <citation type="submission" date="2021-06" db="EMBL/GenBank/DDBJ databases">
        <title>Caerostris darwini draft genome.</title>
        <authorList>
            <person name="Kono N."/>
            <person name="Arakawa K."/>
        </authorList>
    </citation>
    <scope>NUCLEOTIDE SEQUENCE [LARGE SCALE GENOMIC DNA]</scope>
</reference>
<evidence type="ECO:0000313" key="1">
    <source>
        <dbReference type="EMBL" id="GIY11646.1"/>
    </source>
</evidence>
<sequence length="105" mass="11556">MKPSVLPVEGWGEGWVQEGVTCTAVPGPELYQIQFISRPLCLFAAPLHTPRPFYGPTDRRPFSLFISCTFLSLLRNLPDSCLREGCTLAKLGAFSASPNHSQMAM</sequence>
<keyword evidence="2" id="KW-1185">Reference proteome</keyword>
<proteinExistence type="predicted"/>
<name>A0AAV4QTI5_9ARAC</name>
<dbReference type="EMBL" id="BPLQ01004936">
    <property type="protein sequence ID" value="GIY11646.1"/>
    <property type="molecule type" value="Genomic_DNA"/>
</dbReference>